<dbReference type="EMBL" id="CADCVT010000204">
    <property type="protein sequence ID" value="CAA9502856.1"/>
    <property type="molecule type" value="Genomic_DNA"/>
</dbReference>
<gene>
    <name evidence="2" type="ORF">AVDCRST_MAG85-1874</name>
</gene>
<feature type="non-terminal residue" evidence="2">
    <location>
        <position position="1"/>
    </location>
</feature>
<feature type="compositionally biased region" description="Basic residues" evidence="1">
    <location>
        <begin position="92"/>
        <end position="106"/>
    </location>
</feature>
<accession>A0A6J4SQV7</accession>
<organism evidence="2">
    <name type="scientific">uncultured Solirubrobacteraceae bacterium</name>
    <dbReference type="NCBI Taxonomy" id="1162706"/>
    <lineage>
        <taxon>Bacteria</taxon>
        <taxon>Bacillati</taxon>
        <taxon>Actinomycetota</taxon>
        <taxon>Thermoleophilia</taxon>
        <taxon>Solirubrobacterales</taxon>
        <taxon>Solirubrobacteraceae</taxon>
        <taxon>environmental samples</taxon>
    </lineage>
</organism>
<evidence type="ECO:0000313" key="2">
    <source>
        <dbReference type="EMBL" id="CAA9502856.1"/>
    </source>
</evidence>
<name>A0A6J4SQV7_9ACTN</name>
<evidence type="ECO:0000256" key="1">
    <source>
        <dbReference type="SAM" id="MobiDB-lite"/>
    </source>
</evidence>
<feature type="compositionally biased region" description="Basic and acidic residues" evidence="1">
    <location>
        <begin position="28"/>
        <end position="37"/>
    </location>
</feature>
<proteinExistence type="predicted"/>
<dbReference type="AlphaFoldDB" id="A0A6J4SQV7"/>
<feature type="non-terminal residue" evidence="2">
    <location>
        <position position="116"/>
    </location>
</feature>
<feature type="compositionally biased region" description="Basic residues" evidence="1">
    <location>
        <begin position="1"/>
        <end position="27"/>
    </location>
</feature>
<feature type="region of interest" description="Disordered" evidence="1">
    <location>
        <begin position="1"/>
        <end position="116"/>
    </location>
</feature>
<sequence>GRRRTLHHRNGRAGRPRRPHAARRARHGERAGARAVDHAAPPAGKLDRARPAGTGLHRLERSAGRRGRAPPGRGERRPLHVRARRPGLDRAPHRRDRRDRRRHRDGRRPGSAGAGV</sequence>
<reference evidence="2" key="1">
    <citation type="submission" date="2020-02" db="EMBL/GenBank/DDBJ databases">
        <authorList>
            <person name="Meier V. D."/>
        </authorList>
    </citation>
    <scope>NUCLEOTIDE SEQUENCE</scope>
    <source>
        <strain evidence="2">AVDCRST_MAG85</strain>
    </source>
</reference>
<protein>
    <submittedName>
        <fullName evidence="2">Uncharacterized protein</fullName>
    </submittedName>
</protein>